<keyword evidence="4" id="KW-1185">Reference proteome</keyword>
<protein>
    <recommendedName>
        <fullName evidence="2">Ribosome-binding factor A</fullName>
    </recommendedName>
</protein>
<keyword evidence="1 2" id="KW-0690">Ribosome biogenesis</keyword>
<dbReference type="GO" id="GO:0005829">
    <property type="term" value="C:cytosol"/>
    <property type="evidence" value="ECO:0007669"/>
    <property type="project" value="TreeGrafter"/>
</dbReference>
<comment type="subcellular location">
    <subcellularLocation>
        <location evidence="2">Cytoplasm</location>
    </subcellularLocation>
</comment>
<dbReference type="PANTHER" id="PTHR33515:SF1">
    <property type="entry name" value="RIBOSOME-BINDING FACTOR A, CHLOROPLASTIC-RELATED"/>
    <property type="match status" value="1"/>
</dbReference>
<dbReference type="InterPro" id="IPR015946">
    <property type="entry name" value="KH_dom-like_a/b"/>
</dbReference>
<comment type="similarity">
    <text evidence="2">Belongs to the RbfA family.</text>
</comment>
<dbReference type="InterPro" id="IPR020053">
    <property type="entry name" value="Ribosome-bd_factorA_CS"/>
</dbReference>
<dbReference type="GeneID" id="93044070"/>
<dbReference type="HAMAP" id="MF_00003">
    <property type="entry name" value="RbfA"/>
    <property type="match status" value="1"/>
</dbReference>
<dbReference type="InterPro" id="IPR023799">
    <property type="entry name" value="RbfA_dom_sf"/>
</dbReference>
<dbReference type="NCBIfam" id="TIGR00082">
    <property type="entry name" value="rbfA"/>
    <property type="match status" value="1"/>
</dbReference>
<sequence length="116" mass="13401">MANYRGGRINEEVRREISVIIRDEIKDPRMTAMVSITAVKVTKDLRYAKVFVSIFGKNEDEKNETFAALKSASGYIRKEIGQRINLRNTPQILFELDDSISYSMKIEELIEKAKEK</sequence>
<dbReference type="AlphaFoldDB" id="A0A9X3XHA4"/>
<dbReference type="SUPFAM" id="SSF89919">
    <property type="entry name" value="Ribosome-binding factor A, RbfA"/>
    <property type="match status" value="1"/>
</dbReference>
<evidence type="ECO:0000313" key="3">
    <source>
        <dbReference type="EMBL" id="MDC4239068.1"/>
    </source>
</evidence>
<dbReference type="Proteomes" id="UP001141183">
    <property type="component" value="Unassembled WGS sequence"/>
</dbReference>
<dbReference type="Pfam" id="PF02033">
    <property type="entry name" value="RBFA"/>
    <property type="match status" value="1"/>
</dbReference>
<dbReference type="InterPro" id="IPR000238">
    <property type="entry name" value="RbfA"/>
</dbReference>
<gene>
    <name evidence="2 3" type="primary">rbfA</name>
    <name evidence="3" type="ORF">NE398_02630</name>
</gene>
<evidence type="ECO:0000313" key="4">
    <source>
        <dbReference type="Proteomes" id="UP001141183"/>
    </source>
</evidence>
<reference evidence="3" key="1">
    <citation type="submission" date="2022-05" db="EMBL/GenBank/DDBJ databases">
        <title>Draft genome sequence of Clostridium tertium strain CP3 isolated from Peru.</title>
        <authorList>
            <person name="Hurtado R."/>
            <person name="Lima L."/>
            <person name="Sousa T."/>
            <person name="Jaiswal A.K."/>
            <person name="Tiwari S."/>
            <person name="Maturrano L."/>
            <person name="Brenig B."/>
            <person name="Azevedo V."/>
        </authorList>
    </citation>
    <scope>NUCLEOTIDE SEQUENCE</scope>
    <source>
        <strain evidence="3">CP3</strain>
    </source>
</reference>
<comment type="subunit">
    <text evidence="2">Monomer. Binds 30S ribosomal subunits, but not 50S ribosomal subunits or 70S ribosomes.</text>
</comment>
<accession>A0A9X3XHA4</accession>
<dbReference type="GO" id="GO:0030490">
    <property type="term" value="P:maturation of SSU-rRNA"/>
    <property type="evidence" value="ECO:0007669"/>
    <property type="project" value="UniProtKB-UniRule"/>
</dbReference>
<proteinExistence type="inferred from homology"/>
<evidence type="ECO:0000256" key="2">
    <source>
        <dbReference type="HAMAP-Rule" id="MF_00003"/>
    </source>
</evidence>
<name>A0A9X3XHA4_9CLOT</name>
<dbReference type="GO" id="GO:0043024">
    <property type="term" value="F:ribosomal small subunit binding"/>
    <property type="evidence" value="ECO:0007669"/>
    <property type="project" value="TreeGrafter"/>
</dbReference>
<evidence type="ECO:0000256" key="1">
    <source>
        <dbReference type="ARBA" id="ARBA00022517"/>
    </source>
</evidence>
<organism evidence="3 4">
    <name type="scientific">Clostridium tertium</name>
    <dbReference type="NCBI Taxonomy" id="1559"/>
    <lineage>
        <taxon>Bacteria</taxon>
        <taxon>Bacillati</taxon>
        <taxon>Bacillota</taxon>
        <taxon>Clostridia</taxon>
        <taxon>Eubacteriales</taxon>
        <taxon>Clostridiaceae</taxon>
        <taxon>Clostridium</taxon>
    </lineage>
</organism>
<dbReference type="Gene3D" id="3.30.300.20">
    <property type="match status" value="1"/>
</dbReference>
<dbReference type="EMBL" id="JAMRYU010000002">
    <property type="protein sequence ID" value="MDC4239068.1"/>
    <property type="molecule type" value="Genomic_DNA"/>
</dbReference>
<comment type="caution">
    <text evidence="3">The sequence shown here is derived from an EMBL/GenBank/DDBJ whole genome shotgun (WGS) entry which is preliminary data.</text>
</comment>
<keyword evidence="2" id="KW-0963">Cytoplasm</keyword>
<comment type="function">
    <text evidence="2">One of several proteins that assist in the late maturation steps of the functional core of the 30S ribosomal subunit. Associates with free 30S ribosomal subunits (but not with 30S subunits that are part of 70S ribosomes or polysomes). Required for efficient processing of 16S rRNA. May interact with the 5'-terminal helix region of 16S rRNA.</text>
</comment>
<dbReference type="PANTHER" id="PTHR33515">
    <property type="entry name" value="RIBOSOME-BINDING FACTOR A, CHLOROPLASTIC-RELATED"/>
    <property type="match status" value="1"/>
</dbReference>
<dbReference type="PROSITE" id="PS01319">
    <property type="entry name" value="RBFA"/>
    <property type="match status" value="1"/>
</dbReference>
<dbReference type="RefSeq" id="WP_008678419.1">
    <property type="nucleotide sequence ID" value="NZ_BAAACM010000015.1"/>
</dbReference>